<evidence type="ECO:0000313" key="3">
    <source>
        <dbReference type="Proteomes" id="UP000064243"/>
    </source>
</evidence>
<keyword evidence="3" id="KW-1185">Reference proteome</keyword>
<dbReference type="STRING" id="1123392.GCA_000376425_02617"/>
<dbReference type="PANTHER" id="PTHR43036:SF2">
    <property type="entry name" value="OS04G0481300 PROTEIN"/>
    <property type="match status" value="1"/>
</dbReference>
<protein>
    <recommendedName>
        <fullName evidence="1">Methyltransferase type 11 domain-containing protein</fullName>
    </recommendedName>
</protein>
<accession>A0A106BL87</accession>
<feature type="domain" description="Methyltransferase type 11" evidence="1">
    <location>
        <begin position="231"/>
        <end position="296"/>
    </location>
</feature>
<dbReference type="AlphaFoldDB" id="A0A106BL87"/>
<dbReference type="GO" id="GO:0008757">
    <property type="term" value="F:S-adenosylmethionine-dependent methyltransferase activity"/>
    <property type="evidence" value="ECO:0007669"/>
    <property type="project" value="InterPro"/>
</dbReference>
<organism evidence="2 3">
    <name type="scientific">Thiobacillus denitrificans</name>
    <dbReference type="NCBI Taxonomy" id="36861"/>
    <lineage>
        <taxon>Bacteria</taxon>
        <taxon>Pseudomonadati</taxon>
        <taxon>Pseudomonadota</taxon>
        <taxon>Betaproteobacteria</taxon>
        <taxon>Nitrosomonadales</taxon>
        <taxon>Thiobacillaceae</taxon>
        <taxon>Thiobacillus</taxon>
    </lineage>
</organism>
<comment type="caution">
    <text evidence="2">The sequence shown here is derived from an EMBL/GenBank/DDBJ whole genome shotgun (WGS) entry which is preliminary data.</text>
</comment>
<gene>
    <name evidence="2" type="ORF">ABW22_12605</name>
</gene>
<dbReference type="SUPFAM" id="SSF53335">
    <property type="entry name" value="S-adenosyl-L-methionine-dependent methyltransferases"/>
    <property type="match status" value="1"/>
</dbReference>
<dbReference type="Proteomes" id="UP000064243">
    <property type="component" value="Unassembled WGS sequence"/>
</dbReference>
<evidence type="ECO:0000313" key="2">
    <source>
        <dbReference type="EMBL" id="KVW94228.1"/>
    </source>
</evidence>
<evidence type="ECO:0000259" key="1">
    <source>
        <dbReference type="Pfam" id="PF08241"/>
    </source>
</evidence>
<dbReference type="OrthoDB" id="529208at2"/>
<name>A0A106BL87_THIDE</name>
<sequence>MKLLHSALRFRVNYFSDLGRHQVVIWMPGDTPPVDAQVDVGPKIEHEVPNEAFRSDIAPLKLGRFYPSQLLHAADAPGPMFRVMKLNDESFVANFSHPLQGRIFSIDSGKSDVSTEPVGKVEQLLEWSGMETQLQTPTDFEGPDAFSREDEFPDTEFYALARKLTHVDAVCARRIQALYRTVLPENARVLRQDRPEGERLAAYPLRVLDLMAGWRSHLPDTVQSAVGLGLNAEELADNPQLAERIVKDINADPRLPFADASFDAVVCTVSFEYLTQPHKIVAEARRVLKPGGMFVVTLSHRYFPPKVIKLWTELHPMERMAWVGMLIKQAGFKKVETYVERGLKRPKDDRYADTLTESDPLFVTWGVA</sequence>
<proteinExistence type="predicted"/>
<dbReference type="PATRIC" id="fig|36861.3.peg.2304"/>
<dbReference type="CDD" id="cd02440">
    <property type="entry name" value="AdoMet_MTases"/>
    <property type="match status" value="1"/>
</dbReference>
<reference evidence="2 3" key="1">
    <citation type="journal article" date="2015" name="Appl. Environ. Microbiol.">
        <title>Aerobic and Anaerobic Thiosulfate Oxidation by a Cold-Adapted, Subglacial Chemoautotroph.</title>
        <authorList>
            <person name="Harrold Z.R."/>
            <person name="Skidmore M.L."/>
            <person name="Hamilton T.L."/>
            <person name="Desch L."/>
            <person name="Amada K."/>
            <person name="van Gelder W."/>
            <person name="Glover K."/>
            <person name="Roden E.E."/>
            <person name="Boyd E.S."/>
        </authorList>
    </citation>
    <scope>NUCLEOTIDE SEQUENCE [LARGE SCALE GENOMIC DNA]</scope>
    <source>
        <strain evidence="2 3">RG</strain>
    </source>
</reference>
<dbReference type="InterPro" id="IPR029063">
    <property type="entry name" value="SAM-dependent_MTases_sf"/>
</dbReference>
<dbReference type="RefSeq" id="WP_059757208.1">
    <property type="nucleotide sequence ID" value="NZ_LDUG01000036.1"/>
</dbReference>
<dbReference type="InterPro" id="IPR013216">
    <property type="entry name" value="Methyltransf_11"/>
</dbReference>
<dbReference type="EMBL" id="LDUG01000036">
    <property type="protein sequence ID" value="KVW94228.1"/>
    <property type="molecule type" value="Genomic_DNA"/>
</dbReference>
<dbReference type="Pfam" id="PF08241">
    <property type="entry name" value="Methyltransf_11"/>
    <property type="match status" value="1"/>
</dbReference>
<dbReference type="PANTHER" id="PTHR43036">
    <property type="entry name" value="OSJNBB0011N17.9 PROTEIN"/>
    <property type="match status" value="1"/>
</dbReference>
<dbReference type="Gene3D" id="3.40.50.150">
    <property type="entry name" value="Vaccinia Virus protein VP39"/>
    <property type="match status" value="1"/>
</dbReference>